<keyword evidence="1" id="KW-0732">Signal</keyword>
<proteinExistence type="predicted"/>
<organism evidence="2 3">
    <name type="scientific">Euplotes crassus</name>
    <dbReference type="NCBI Taxonomy" id="5936"/>
    <lineage>
        <taxon>Eukaryota</taxon>
        <taxon>Sar</taxon>
        <taxon>Alveolata</taxon>
        <taxon>Ciliophora</taxon>
        <taxon>Intramacronucleata</taxon>
        <taxon>Spirotrichea</taxon>
        <taxon>Hypotrichia</taxon>
        <taxon>Euplotida</taxon>
        <taxon>Euplotidae</taxon>
        <taxon>Moneuplotes</taxon>
    </lineage>
</organism>
<name>A0AAD1XXY2_EUPCR</name>
<reference evidence="2" key="1">
    <citation type="submission" date="2023-07" db="EMBL/GenBank/DDBJ databases">
        <authorList>
            <consortium name="AG Swart"/>
            <person name="Singh M."/>
            <person name="Singh A."/>
            <person name="Seah K."/>
            <person name="Emmerich C."/>
        </authorList>
    </citation>
    <scope>NUCLEOTIDE SEQUENCE</scope>
    <source>
        <strain evidence="2">DP1</strain>
    </source>
</reference>
<sequence>MYAVSLNELIFSDLLLSLYTQSCSCYPFTVQNIQNKKIEYLIARFLSLYSE</sequence>
<comment type="caution">
    <text evidence="2">The sequence shown here is derived from an EMBL/GenBank/DDBJ whole genome shotgun (WGS) entry which is preliminary data.</text>
</comment>
<evidence type="ECO:0000313" key="3">
    <source>
        <dbReference type="Proteomes" id="UP001295684"/>
    </source>
</evidence>
<dbReference type="Proteomes" id="UP001295684">
    <property type="component" value="Unassembled WGS sequence"/>
</dbReference>
<accession>A0AAD1XXY2</accession>
<dbReference type="EMBL" id="CAMPGE010022917">
    <property type="protein sequence ID" value="CAI2380913.1"/>
    <property type="molecule type" value="Genomic_DNA"/>
</dbReference>
<evidence type="ECO:0000256" key="1">
    <source>
        <dbReference type="SAM" id="SignalP"/>
    </source>
</evidence>
<feature type="chain" id="PRO_5042116429" evidence="1">
    <location>
        <begin position="26"/>
        <end position="51"/>
    </location>
</feature>
<feature type="signal peptide" evidence="1">
    <location>
        <begin position="1"/>
        <end position="25"/>
    </location>
</feature>
<keyword evidence="3" id="KW-1185">Reference proteome</keyword>
<dbReference type="AlphaFoldDB" id="A0AAD1XXY2"/>
<gene>
    <name evidence="2" type="ORF">ECRASSUSDP1_LOCUS22356</name>
</gene>
<evidence type="ECO:0000313" key="2">
    <source>
        <dbReference type="EMBL" id="CAI2380913.1"/>
    </source>
</evidence>
<protein>
    <submittedName>
        <fullName evidence="2">Uncharacterized protein</fullName>
    </submittedName>
</protein>